<sequence>MKVYKYRSIEEKAFERDFKTLSENCFFAPNYAHLNDPFDIYFNEQITPLIKVLEAIFSDHNISNFENELKKTLNFKERVGIYCLSKDFLNEQLWAYYASSYFGYCVEYDLDKLIDKSQNSDFECQLEIDYEDDIPLIDIDDIKNTESFIRKIYAIKKSTWKHEDEIRLIFNNHGLKKFHFSAITGIYFGYRTDEKIKECFYNLFSNNDVKFYEVFPSNFKLDYKLINETKRKLKYNLNKFNFEILRSPRENRWEQIFEIYYKGNTDDEYEINEFVQAFKEKYCFKKSTLYLFNNKDVLSLLDVYPLNEKQLAQYDESTIHIEY</sequence>
<accession>A0A4U8WCN6</accession>
<dbReference type="AlphaFoldDB" id="A0A4U8WCN6"/>
<dbReference type="RefSeq" id="WP_130914501.1">
    <property type="nucleotide sequence ID" value="NZ_LR215974.1"/>
</dbReference>
<dbReference type="Proteomes" id="UP000290013">
    <property type="component" value="Chromosome"/>
</dbReference>
<gene>
    <name evidence="1" type="ORF">NCTC12078_02154</name>
</gene>
<dbReference type="InterPro" id="IPR021352">
    <property type="entry name" value="DUF2971"/>
</dbReference>
<dbReference type="Pfam" id="PF11185">
    <property type="entry name" value="DUF2971"/>
    <property type="match status" value="1"/>
</dbReference>
<reference evidence="1 2" key="1">
    <citation type="submission" date="2019-02" db="EMBL/GenBank/DDBJ databases">
        <authorList>
            <consortium name="Pathogen Informatics"/>
        </authorList>
    </citation>
    <scope>NUCLEOTIDE SEQUENCE [LARGE SCALE GENOMIC DNA]</scope>
    <source>
        <strain evidence="1 2">3012STDY6944375</strain>
    </source>
</reference>
<dbReference type="EMBL" id="LR215974">
    <property type="protein sequence ID" value="VFB04131.1"/>
    <property type="molecule type" value="Genomic_DNA"/>
</dbReference>
<evidence type="ECO:0000313" key="2">
    <source>
        <dbReference type="Proteomes" id="UP000290013"/>
    </source>
</evidence>
<organism evidence="1 2">
    <name type="scientific">Chryseobacterium taihuense</name>
    <dbReference type="NCBI Taxonomy" id="1141221"/>
    <lineage>
        <taxon>Bacteria</taxon>
        <taxon>Pseudomonadati</taxon>
        <taxon>Bacteroidota</taxon>
        <taxon>Flavobacteriia</taxon>
        <taxon>Flavobacteriales</taxon>
        <taxon>Weeksellaceae</taxon>
        <taxon>Chryseobacterium group</taxon>
        <taxon>Chryseobacterium</taxon>
    </lineage>
</organism>
<protein>
    <submittedName>
        <fullName evidence="1">Protein of uncharacterized function (DUF2971)</fullName>
    </submittedName>
</protein>
<proteinExistence type="predicted"/>
<name>A0A4U8WCN6_9FLAO</name>
<evidence type="ECO:0000313" key="1">
    <source>
        <dbReference type="EMBL" id="VFB04131.1"/>
    </source>
</evidence>
<dbReference type="KEGG" id="ctai:NCTC12078_02154"/>